<dbReference type="EMBL" id="NKUC01000015">
    <property type="protein sequence ID" value="PYD56858.1"/>
    <property type="molecule type" value="Genomic_DNA"/>
</dbReference>
<organism evidence="1 2">
    <name type="scientific">Komagataeibacter xylinus</name>
    <name type="common">Gluconacetobacter xylinus</name>
    <dbReference type="NCBI Taxonomy" id="28448"/>
    <lineage>
        <taxon>Bacteria</taxon>
        <taxon>Pseudomonadati</taxon>
        <taxon>Pseudomonadota</taxon>
        <taxon>Alphaproteobacteria</taxon>
        <taxon>Acetobacterales</taxon>
        <taxon>Acetobacteraceae</taxon>
        <taxon>Komagataeibacter</taxon>
    </lineage>
</organism>
<name>A0A318PJ09_KOMXY</name>
<evidence type="ECO:0000313" key="1">
    <source>
        <dbReference type="EMBL" id="PYD56858.1"/>
    </source>
</evidence>
<dbReference type="Proteomes" id="UP000248257">
    <property type="component" value="Unassembled WGS sequence"/>
</dbReference>
<accession>A0A318PJ09</accession>
<gene>
    <name evidence="1" type="ORF">CFR75_08650</name>
</gene>
<keyword evidence="2" id="KW-1185">Reference proteome</keyword>
<dbReference type="AlphaFoldDB" id="A0A318PJ09"/>
<sequence length="69" mass="7240">MALTIKVTAADGTLYHVAARQLNDATAWWRIAQLNGMTDPDLSTFTTPVTLVLPAIDTALDSGVPGVTA</sequence>
<reference evidence="1 2" key="1">
    <citation type="submission" date="2017-07" db="EMBL/GenBank/DDBJ databases">
        <title>A draft genome sequence of Komagataeibacter xylinus LMG 1515.</title>
        <authorList>
            <person name="Skraban J."/>
            <person name="Cleenwerck I."/>
            <person name="Vandamme P."/>
            <person name="Trcek J."/>
        </authorList>
    </citation>
    <scope>NUCLEOTIDE SEQUENCE [LARGE SCALE GENOMIC DNA]</scope>
    <source>
        <strain evidence="1 2">LMG 1515</strain>
    </source>
</reference>
<dbReference type="STRING" id="1220579.GCA_001571345_01736"/>
<evidence type="ECO:0000313" key="2">
    <source>
        <dbReference type="Proteomes" id="UP000248257"/>
    </source>
</evidence>
<comment type="caution">
    <text evidence="1">The sequence shown here is derived from an EMBL/GenBank/DDBJ whole genome shotgun (WGS) entry which is preliminary data.</text>
</comment>
<proteinExistence type="predicted"/>
<dbReference type="RefSeq" id="WP_061274049.1">
    <property type="nucleotide sequence ID" value="NZ_CBCRXN010000008.1"/>
</dbReference>
<dbReference type="OrthoDB" id="8453045at2"/>
<protein>
    <submittedName>
        <fullName evidence="1">Uncharacterized protein</fullName>
    </submittedName>
</protein>